<evidence type="ECO:0000313" key="13">
    <source>
        <dbReference type="EMBL" id="ADD93658.1"/>
    </source>
</evidence>
<sequence length="157" mass="17179">MTDGGVTWTENGIEQKTFHIRDGLGIKLWQRAGFQVGIVTGRSSQVVKWRATELSIDFVKQGIGDKVAAVSELITSCNLDWESVAYIGDDLPDLPVIRRVGFGVAVADACLEVQEASDFTTQLPGGKGAVRETVEVLLRSRGWWKNLIEQYQGNGIA</sequence>
<dbReference type="GO" id="GO:0009103">
    <property type="term" value="P:lipopolysaccharide biosynthetic process"/>
    <property type="evidence" value="ECO:0007669"/>
    <property type="project" value="UniProtKB-KW"/>
</dbReference>
<dbReference type="InterPro" id="IPR023214">
    <property type="entry name" value="HAD_sf"/>
</dbReference>
<evidence type="ECO:0000256" key="12">
    <source>
        <dbReference type="PIRSR" id="PIRSR006118-2"/>
    </source>
</evidence>
<dbReference type="EC" id="3.1.3.45" evidence="5"/>
<dbReference type="InterPro" id="IPR010023">
    <property type="entry name" value="KdsC_fam"/>
</dbReference>
<dbReference type="EMBL" id="GU942992">
    <property type="protein sequence ID" value="ADD93658.1"/>
    <property type="molecule type" value="Genomic_DNA"/>
</dbReference>
<reference evidence="13" key="1">
    <citation type="journal article" date="2010" name="ISME J.">
        <title>Metagenome of the Mediterranean deep chlorophyll maximum studied by direct and fosmid library 454 pyrosequencing.</title>
        <authorList>
            <person name="Ghai R."/>
            <person name="Martin-Cuadrado A.B."/>
            <person name="Molto A.G."/>
            <person name="Heredia I.G."/>
            <person name="Cabrera R."/>
            <person name="Martin J."/>
            <person name="Verdu M."/>
            <person name="Deschamps P."/>
            <person name="Moreira D."/>
            <person name="Lopez-Garcia P."/>
            <person name="Mira A."/>
            <person name="Rodriguez-Valera F."/>
        </authorList>
    </citation>
    <scope>NUCLEOTIDE SEQUENCE</scope>
</reference>
<comment type="catalytic activity">
    <reaction evidence="1">
        <text>3-deoxy-alpha-D-manno-2-octulosonate-8-phosphate + H2O = 3-deoxy-alpha-D-manno-oct-2-ulosonate + phosphate</text>
        <dbReference type="Rhea" id="RHEA:11500"/>
        <dbReference type="ChEBI" id="CHEBI:15377"/>
        <dbReference type="ChEBI" id="CHEBI:43474"/>
        <dbReference type="ChEBI" id="CHEBI:85985"/>
        <dbReference type="ChEBI" id="CHEBI:85986"/>
        <dbReference type="EC" id="3.1.3.45"/>
    </reaction>
</comment>
<comment type="similarity">
    <text evidence="3">Belongs to the KdsC family.</text>
</comment>
<feature type="binding site" evidence="12">
    <location>
        <position position="89"/>
    </location>
    <ligand>
        <name>Mg(2+)</name>
        <dbReference type="ChEBI" id="CHEBI:18420"/>
    </ligand>
</feature>
<protein>
    <recommendedName>
        <fullName evidence="6">3-deoxy-D-manno-octulosonate 8-phosphate phosphatase KdsC</fullName>
        <ecNumber evidence="5">3.1.3.45</ecNumber>
    </recommendedName>
    <alternativeName>
        <fullName evidence="11">KDO 8-P phosphatase</fullName>
    </alternativeName>
</protein>
<dbReference type="PIRSF" id="PIRSF006118">
    <property type="entry name" value="KDO8-P_Ptase"/>
    <property type="match status" value="1"/>
</dbReference>
<dbReference type="InterPro" id="IPR050793">
    <property type="entry name" value="CMP-NeuNAc_synthase"/>
</dbReference>
<dbReference type="GO" id="GO:0019143">
    <property type="term" value="F:3-deoxy-manno-octulosonate-8-phosphatase activity"/>
    <property type="evidence" value="ECO:0007669"/>
    <property type="project" value="UniProtKB-EC"/>
</dbReference>
<proteinExistence type="inferred from homology"/>
<evidence type="ECO:0000256" key="9">
    <source>
        <dbReference type="ARBA" id="ARBA00022842"/>
    </source>
</evidence>
<evidence type="ECO:0000256" key="3">
    <source>
        <dbReference type="ARBA" id="ARBA00005893"/>
    </source>
</evidence>
<keyword evidence="8" id="KW-0378">Hydrolase</keyword>
<organism evidence="13">
    <name type="scientific">uncultured marine bacterium MedDCM-OCT-S04-C7</name>
    <dbReference type="NCBI Taxonomy" id="743059"/>
    <lineage>
        <taxon>Bacteria</taxon>
        <taxon>environmental samples</taxon>
    </lineage>
</organism>
<evidence type="ECO:0000256" key="5">
    <source>
        <dbReference type="ARBA" id="ARBA00013066"/>
    </source>
</evidence>
<dbReference type="Gene3D" id="3.40.50.1000">
    <property type="entry name" value="HAD superfamily/HAD-like"/>
    <property type="match status" value="1"/>
</dbReference>
<evidence type="ECO:0000256" key="11">
    <source>
        <dbReference type="ARBA" id="ARBA00031051"/>
    </source>
</evidence>
<dbReference type="GO" id="GO:0046872">
    <property type="term" value="F:metal ion binding"/>
    <property type="evidence" value="ECO:0007669"/>
    <property type="project" value="UniProtKB-KW"/>
</dbReference>
<evidence type="ECO:0000256" key="10">
    <source>
        <dbReference type="ARBA" id="ARBA00022985"/>
    </source>
</evidence>
<evidence type="ECO:0000256" key="2">
    <source>
        <dbReference type="ARBA" id="ARBA00001946"/>
    </source>
</evidence>
<comment type="cofactor">
    <cofactor evidence="2 12">
        <name>Mg(2+)</name>
        <dbReference type="ChEBI" id="CHEBI:18420"/>
    </cofactor>
</comment>
<evidence type="ECO:0000256" key="8">
    <source>
        <dbReference type="ARBA" id="ARBA00022801"/>
    </source>
</evidence>
<dbReference type="InterPro" id="IPR036412">
    <property type="entry name" value="HAD-like_sf"/>
</dbReference>
<comment type="subunit">
    <text evidence="4">Homotetramer.</text>
</comment>
<dbReference type="Pfam" id="PF08282">
    <property type="entry name" value="Hydrolase_3"/>
    <property type="match status" value="1"/>
</dbReference>
<dbReference type="SUPFAM" id="SSF56784">
    <property type="entry name" value="HAD-like"/>
    <property type="match status" value="1"/>
</dbReference>
<accession>D6PD57</accession>
<dbReference type="PANTHER" id="PTHR21485:SF6">
    <property type="entry name" value="N-ACYLNEURAMINATE CYTIDYLYLTRANSFERASE-RELATED"/>
    <property type="match status" value="1"/>
</dbReference>
<evidence type="ECO:0000256" key="1">
    <source>
        <dbReference type="ARBA" id="ARBA00000898"/>
    </source>
</evidence>
<dbReference type="GO" id="GO:0008781">
    <property type="term" value="F:N-acylneuraminate cytidylyltransferase activity"/>
    <property type="evidence" value="ECO:0007669"/>
    <property type="project" value="TreeGrafter"/>
</dbReference>
<keyword evidence="10" id="KW-0448">Lipopolysaccharide biosynthesis</keyword>
<evidence type="ECO:0000256" key="6">
    <source>
        <dbReference type="ARBA" id="ARBA00020092"/>
    </source>
</evidence>
<keyword evidence="7 12" id="KW-0479">Metal-binding</keyword>
<evidence type="ECO:0000256" key="7">
    <source>
        <dbReference type="ARBA" id="ARBA00022723"/>
    </source>
</evidence>
<dbReference type="AlphaFoldDB" id="D6PD57"/>
<keyword evidence="9 12" id="KW-0460">Magnesium</keyword>
<dbReference type="NCBIfam" id="TIGR01670">
    <property type="entry name" value="KdsC-phosphatas"/>
    <property type="match status" value="1"/>
</dbReference>
<dbReference type="PANTHER" id="PTHR21485">
    <property type="entry name" value="HAD SUPERFAMILY MEMBERS CMAS AND KDSC"/>
    <property type="match status" value="1"/>
</dbReference>
<evidence type="ECO:0000256" key="4">
    <source>
        <dbReference type="ARBA" id="ARBA00011881"/>
    </source>
</evidence>
<name>D6PD57_9BACT</name>